<dbReference type="Gene3D" id="4.10.280.10">
    <property type="entry name" value="Helix-loop-helix DNA-binding domain"/>
    <property type="match status" value="1"/>
</dbReference>
<dbReference type="Proteomes" id="UP001632038">
    <property type="component" value="Unassembled WGS sequence"/>
</dbReference>
<evidence type="ECO:0000313" key="7">
    <source>
        <dbReference type="EMBL" id="KAL3627786.1"/>
    </source>
</evidence>
<dbReference type="Pfam" id="PF00010">
    <property type="entry name" value="HLH"/>
    <property type="match status" value="1"/>
</dbReference>
<evidence type="ECO:0000256" key="3">
    <source>
        <dbReference type="ARBA" id="ARBA00023163"/>
    </source>
</evidence>
<dbReference type="EMBL" id="JAVIJP010000039">
    <property type="protein sequence ID" value="KAL3627786.1"/>
    <property type="molecule type" value="Genomic_DNA"/>
</dbReference>
<accession>A0ABD3CD67</accession>
<name>A0ABD3CD67_9LAMI</name>
<dbReference type="PANTHER" id="PTHR13935">
    <property type="entry name" value="ACHAETE-SCUTE TRANSCRIPTION FACTOR-RELATED"/>
    <property type="match status" value="1"/>
</dbReference>
<dbReference type="PANTHER" id="PTHR13935:SF90">
    <property type="entry name" value="TRANSCRIPTION FACTOR BHLH162"/>
    <property type="match status" value="1"/>
</dbReference>
<organism evidence="7 8">
    <name type="scientific">Castilleja foliolosa</name>
    <dbReference type="NCBI Taxonomy" id="1961234"/>
    <lineage>
        <taxon>Eukaryota</taxon>
        <taxon>Viridiplantae</taxon>
        <taxon>Streptophyta</taxon>
        <taxon>Embryophyta</taxon>
        <taxon>Tracheophyta</taxon>
        <taxon>Spermatophyta</taxon>
        <taxon>Magnoliopsida</taxon>
        <taxon>eudicotyledons</taxon>
        <taxon>Gunneridae</taxon>
        <taxon>Pentapetalae</taxon>
        <taxon>asterids</taxon>
        <taxon>lamiids</taxon>
        <taxon>Lamiales</taxon>
        <taxon>Orobanchaceae</taxon>
        <taxon>Pedicularideae</taxon>
        <taxon>Castillejinae</taxon>
        <taxon>Castilleja</taxon>
    </lineage>
</organism>
<dbReference type="GO" id="GO:0006355">
    <property type="term" value="P:regulation of DNA-templated transcription"/>
    <property type="evidence" value="ECO:0007669"/>
    <property type="project" value="UniProtKB-ARBA"/>
</dbReference>
<dbReference type="AlphaFoldDB" id="A0ABD3CD67"/>
<keyword evidence="5" id="KW-0175">Coiled coil</keyword>
<keyword evidence="4" id="KW-0539">Nucleus</keyword>
<keyword evidence="3" id="KW-0804">Transcription</keyword>
<evidence type="ECO:0000256" key="2">
    <source>
        <dbReference type="ARBA" id="ARBA00023015"/>
    </source>
</evidence>
<dbReference type="SUPFAM" id="SSF47459">
    <property type="entry name" value="HLH, helix-loop-helix DNA-binding domain"/>
    <property type="match status" value="1"/>
</dbReference>
<dbReference type="PROSITE" id="PS50888">
    <property type="entry name" value="BHLH"/>
    <property type="match status" value="1"/>
</dbReference>
<evidence type="ECO:0000256" key="4">
    <source>
        <dbReference type="ARBA" id="ARBA00023242"/>
    </source>
</evidence>
<protein>
    <recommendedName>
        <fullName evidence="6">BHLH domain-containing protein</fullName>
    </recommendedName>
</protein>
<keyword evidence="2" id="KW-0805">Transcription regulation</keyword>
<dbReference type="GO" id="GO:0005634">
    <property type="term" value="C:nucleus"/>
    <property type="evidence" value="ECO:0007669"/>
    <property type="project" value="UniProtKB-SubCell"/>
</dbReference>
<evidence type="ECO:0000313" key="8">
    <source>
        <dbReference type="Proteomes" id="UP001632038"/>
    </source>
</evidence>
<comment type="caution">
    <text evidence="7">The sequence shown here is derived from an EMBL/GenBank/DDBJ whole genome shotgun (WGS) entry which is preliminary data.</text>
</comment>
<evidence type="ECO:0000256" key="5">
    <source>
        <dbReference type="SAM" id="Coils"/>
    </source>
</evidence>
<reference evidence="8" key="1">
    <citation type="journal article" date="2024" name="IScience">
        <title>Strigolactones Initiate the Formation of Haustorium-like Structures in Castilleja.</title>
        <authorList>
            <person name="Buerger M."/>
            <person name="Peterson D."/>
            <person name="Chory J."/>
        </authorList>
    </citation>
    <scope>NUCLEOTIDE SEQUENCE [LARGE SCALE GENOMIC DNA]</scope>
</reference>
<feature type="coiled-coil region" evidence="5">
    <location>
        <begin position="49"/>
        <end position="76"/>
    </location>
</feature>
<proteinExistence type="predicted"/>
<dbReference type="InterPro" id="IPR015660">
    <property type="entry name" value="MASH1/Ascl1a-like"/>
</dbReference>
<sequence length="174" mass="19726">MDQNPNLTRADRKTIEKNRRNQMKVLYSKLNSLVPHQSSRGVVSIPDQLEGATNYIKELQFNLEKMNQKKERLVEISANSSTNTNLPSIDVRVMGSALEVVLISGQNCQFMLSEIIQMLHEEGADVVNASFYVLDSSFFHTIHCKINGDQSLQENGAARISDRLKKFVCDIRQI</sequence>
<gene>
    <name evidence="7" type="ORF">CASFOL_029149</name>
</gene>
<keyword evidence="8" id="KW-1185">Reference proteome</keyword>
<dbReference type="InterPro" id="IPR036638">
    <property type="entry name" value="HLH_DNA-bd_sf"/>
</dbReference>
<evidence type="ECO:0000259" key="6">
    <source>
        <dbReference type="PROSITE" id="PS50888"/>
    </source>
</evidence>
<feature type="domain" description="BHLH" evidence="6">
    <location>
        <begin position="7"/>
        <end position="59"/>
    </location>
</feature>
<comment type="subcellular location">
    <subcellularLocation>
        <location evidence="1">Nucleus</location>
    </subcellularLocation>
</comment>
<evidence type="ECO:0000256" key="1">
    <source>
        <dbReference type="ARBA" id="ARBA00004123"/>
    </source>
</evidence>
<dbReference type="InterPro" id="IPR011598">
    <property type="entry name" value="bHLH_dom"/>
</dbReference>